<proteinExistence type="predicted"/>
<organism evidence="1">
    <name type="scientific">Rhizophora mucronata</name>
    <name type="common">Asiatic mangrove</name>
    <dbReference type="NCBI Taxonomy" id="61149"/>
    <lineage>
        <taxon>Eukaryota</taxon>
        <taxon>Viridiplantae</taxon>
        <taxon>Streptophyta</taxon>
        <taxon>Embryophyta</taxon>
        <taxon>Tracheophyta</taxon>
        <taxon>Spermatophyta</taxon>
        <taxon>Magnoliopsida</taxon>
        <taxon>eudicotyledons</taxon>
        <taxon>Gunneridae</taxon>
        <taxon>Pentapetalae</taxon>
        <taxon>rosids</taxon>
        <taxon>fabids</taxon>
        <taxon>Malpighiales</taxon>
        <taxon>Rhizophoraceae</taxon>
        <taxon>Rhizophora</taxon>
    </lineage>
</organism>
<reference evidence="1" key="1">
    <citation type="submission" date="2018-02" db="EMBL/GenBank/DDBJ databases">
        <title>Rhizophora mucronata_Transcriptome.</title>
        <authorList>
            <person name="Meera S.P."/>
            <person name="Sreeshan A."/>
            <person name="Augustine A."/>
        </authorList>
    </citation>
    <scope>NUCLEOTIDE SEQUENCE</scope>
    <source>
        <tissue evidence="1">Leaf</tissue>
    </source>
</reference>
<protein>
    <submittedName>
        <fullName evidence="1">Uncharacterized protein</fullName>
    </submittedName>
</protein>
<name>A0A2P2P8L3_RHIMU</name>
<dbReference type="EMBL" id="GGEC01070565">
    <property type="protein sequence ID" value="MBX51049.1"/>
    <property type="molecule type" value="Transcribed_RNA"/>
</dbReference>
<accession>A0A2P2P8L3</accession>
<dbReference type="AlphaFoldDB" id="A0A2P2P8L3"/>
<sequence>MDEVVTGVLMVQSKVIKASKKKGQWYKLTASIVFLRQHKDINPL</sequence>
<evidence type="ECO:0000313" key="1">
    <source>
        <dbReference type="EMBL" id="MBX51049.1"/>
    </source>
</evidence>